<dbReference type="GO" id="GO:0008270">
    <property type="term" value="F:zinc ion binding"/>
    <property type="evidence" value="ECO:0007669"/>
    <property type="project" value="UniProtKB-KW"/>
</dbReference>
<feature type="region of interest" description="Disordered" evidence="5">
    <location>
        <begin position="26"/>
        <end position="49"/>
    </location>
</feature>
<feature type="region of interest" description="Disordered" evidence="5">
    <location>
        <begin position="387"/>
        <end position="435"/>
    </location>
</feature>
<dbReference type="PROSITE" id="PS50157">
    <property type="entry name" value="ZINC_FINGER_C2H2_2"/>
    <property type="match status" value="1"/>
</dbReference>
<dbReference type="EMBL" id="MTYJ01000057">
    <property type="protein sequence ID" value="OQV17757.1"/>
    <property type="molecule type" value="Genomic_DNA"/>
</dbReference>
<dbReference type="PROSITE" id="PS50089">
    <property type="entry name" value="ZF_RING_2"/>
    <property type="match status" value="1"/>
</dbReference>
<organism evidence="8 9">
    <name type="scientific">Hypsibius exemplaris</name>
    <name type="common">Freshwater tardigrade</name>
    <dbReference type="NCBI Taxonomy" id="2072580"/>
    <lineage>
        <taxon>Eukaryota</taxon>
        <taxon>Metazoa</taxon>
        <taxon>Ecdysozoa</taxon>
        <taxon>Tardigrada</taxon>
        <taxon>Eutardigrada</taxon>
        <taxon>Parachela</taxon>
        <taxon>Hypsibioidea</taxon>
        <taxon>Hypsibiidae</taxon>
        <taxon>Hypsibius</taxon>
    </lineage>
</organism>
<dbReference type="InterPro" id="IPR013087">
    <property type="entry name" value="Znf_C2H2_type"/>
</dbReference>
<feature type="compositionally biased region" description="Basic and acidic residues" evidence="5">
    <location>
        <begin position="717"/>
        <end position="727"/>
    </location>
</feature>
<dbReference type="Pfam" id="PF25447">
    <property type="entry name" value="RING_ZNF598"/>
    <property type="match status" value="1"/>
</dbReference>
<feature type="compositionally biased region" description="Gly residues" evidence="5">
    <location>
        <begin position="502"/>
        <end position="512"/>
    </location>
</feature>
<evidence type="ECO:0000259" key="7">
    <source>
        <dbReference type="PROSITE" id="PS50157"/>
    </source>
</evidence>
<feature type="compositionally biased region" description="Gly residues" evidence="5">
    <location>
        <begin position="398"/>
        <end position="407"/>
    </location>
</feature>
<dbReference type="GO" id="GO:0061630">
    <property type="term" value="F:ubiquitin protein ligase activity"/>
    <property type="evidence" value="ECO:0007669"/>
    <property type="project" value="InterPro"/>
</dbReference>
<keyword evidence="1" id="KW-0479">Metal-binding</keyword>
<feature type="compositionally biased region" description="Polar residues" evidence="5">
    <location>
        <begin position="453"/>
        <end position="468"/>
    </location>
</feature>
<evidence type="ECO:0000256" key="1">
    <source>
        <dbReference type="ARBA" id="ARBA00022723"/>
    </source>
</evidence>
<keyword evidence="9" id="KW-1185">Reference proteome</keyword>
<dbReference type="InterPro" id="IPR017907">
    <property type="entry name" value="Znf_RING_CS"/>
</dbReference>
<evidence type="ECO:0000256" key="4">
    <source>
        <dbReference type="PROSITE-ProRule" id="PRU00042"/>
    </source>
</evidence>
<accession>A0A1W0WRG6</accession>
<keyword evidence="2 4" id="KW-0863">Zinc-finger</keyword>
<dbReference type="Gene3D" id="3.30.40.10">
    <property type="entry name" value="Zinc/RING finger domain, C3HC4 (zinc finger)"/>
    <property type="match status" value="1"/>
</dbReference>
<feature type="compositionally biased region" description="Low complexity" evidence="5">
    <location>
        <begin position="513"/>
        <end position="531"/>
    </location>
</feature>
<feature type="domain" description="C2H2-type" evidence="7">
    <location>
        <begin position="220"/>
        <end position="243"/>
    </location>
</feature>
<evidence type="ECO:0000313" key="9">
    <source>
        <dbReference type="Proteomes" id="UP000192578"/>
    </source>
</evidence>
<dbReference type="GO" id="GO:0072344">
    <property type="term" value="P:rescue of stalled ribosome"/>
    <property type="evidence" value="ECO:0007669"/>
    <property type="project" value="InterPro"/>
</dbReference>
<comment type="caution">
    <text evidence="8">The sequence shown here is derived from an EMBL/GenBank/DDBJ whole genome shotgun (WGS) entry which is preliminary data.</text>
</comment>
<name>A0A1W0WRG6_HYPEX</name>
<dbReference type="InterPro" id="IPR013083">
    <property type="entry name" value="Znf_RING/FYVE/PHD"/>
</dbReference>
<sequence>MKILQRSSSSSRRAALAESKKLFNSQHFWHPQRKRETNHLSDLPSRPPTPTKPATFCSFWRKLLLLHLSSRQSTHNHIVVMERKEQIGASRSSGQQQTRLQRTRARPSESGDPTAQKNTCPICFNNLTDICAYQPCQHVLCFECAIRNRVLCNQKGCPVCRTECEQVVLAGHRFNDETENLHRFDAVMRKAQDNRNGDPCYGFLFENVTVERAYRKMLTHSCRFCDRPFGEFDDLVRHVRERHDQHYCTICVRTLMLFTWEHKVYMYDELLRHMDEGDPGDKNTHPHPLCELCNFRAFDKDDLYRHSKKRHQACWICERQTNKFVFFNDFYRLYEHMAHLHYVCKVCSNPDEARVTSFPDEDGLAIHTAAEHSEGGGIRPDMLFNFTTTQQRGSGPNDRGGGGGGGRRGGRDHHNRQQDGEDEENVRPRSPVRQNFNMDSAQFPTLGAEMGATSVSGPPTGGAVTSSVAGGKSGGDQPVRAAVDVTPRYAPPKMTENEFPSLGGGGGGGGKGASSRGGPSSTSWSNGSAKVAAPAYTKTVTATAVPKKITRAAPPSLNPATAPAEMFPVLSGPAPTAVAKLNRDWTAVPVKHKKGDASSKTTNHAIKPTATSRWDVLEEDLPAPSPRKLQQKPESPSPSPRGSSGSQVFVQHARNNGDGGFDGTQHSSDLFPSLAKPEGKALPSLFRSTPSSKKKGTGKAAPAPVAAAKPKLQTRKTQNEEIAEKLFRSPGTARDSSDDEGEELVHVPSSHNMAASVVHATPYAMKADDFPGLEKAKPRAKIFVPERKADRVQKHKEVKSDWGNTLIQYETVFVYIAPPNAEERLAALHSKLDPVELKGKTKTLADFQQDLLEEKIPALEFWMESQRIMGKKFPALMPEALVLLPNVAIQQEVFEVAKVPIYGNPQVVKALAQCGVCKQIVRVGQDKELHDRVHKSSR</sequence>
<feature type="compositionally biased region" description="Low complexity" evidence="5">
    <location>
        <begin position="90"/>
        <end position="100"/>
    </location>
</feature>
<dbReference type="InterPro" id="IPR001841">
    <property type="entry name" value="Znf_RING"/>
</dbReference>
<feature type="region of interest" description="Disordered" evidence="5">
    <location>
        <begin position="449"/>
        <end position="531"/>
    </location>
</feature>
<dbReference type="SUPFAM" id="SSF57850">
    <property type="entry name" value="RING/U-box"/>
    <property type="match status" value="1"/>
</dbReference>
<dbReference type="Proteomes" id="UP000192578">
    <property type="component" value="Unassembled WGS sequence"/>
</dbReference>
<dbReference type="SMART" id="SM00355">
    <property type="entry name" value="ZnF_C2H2"/>
    <property type="match status" value="5"/>
</dbReference>
<dbReference type="PROSITE" id="PS00028">
    <property type="entry name" value="ZINC_FINGER_C2H2_1"/>
    <property type="match status" value="2"/>
</dbReference>
<evidence type="ECO:0000256" key="3">
    <source>
        <dbReference type="ARBA" id="ARBA00022833"/>
    </source>
</evidence>
<dbReference type="OrthoDB" id="3838338at2759"/>
<dbReference type="PROSITE" id="PS00518">
    <property type="entry name" value="ZF_RING_1"/>
    <property type="match status" value="1"/>
</dbReference>
<dbReference type="AlphaFoldDB" id="A0A1W0WRG6"/>
<feature type="region of interest" description="Disordered" evidence="5">
    <location>
        <begin position="590"/>
        <end position="744"/>
    </location>
</feature>
<evidence type="ECO:0000259" key="6">
    <source>
        <dbReference type="PROSITE" id="PS50089"/>
    </source>
</evidence>
<evidence type="ECO:0000313" key="8">
    <source>
        <dbReference type="EMBL" id="OQV17757.1"/>
    </source>
</evidence>
<keyword evidence="3" id="KW-0862">Zinc</keyword>
<dbReference type="GO" id="GO:0043022">
    <property type="term" value="F:ribosome binding"/>
    <property type="evidence" value="ECO:0007669"/>
    <property type="project" value="TreeGrafter"/>
</dbReference>
<evidence type="ECO:0000256" key="2">
    <source>
        <dbReference type="ARBA" id="ARBA00022771"/>
    </source>
</evidence>
<feature type="compositionally biased region" description="Low complexity" evidence="5">
    <location>
        <begin position="698"/>
        <end position="711"/>
    </location>
</feature>
<dbReference type="GO" id="GO:0016567">
    <property type="term" value="P:protein ubiquitination"/>
    <property type="evidence" value="ECO:0007669"/>
    <property type="project" value="TreeGrafter"/>
</dbReference>
<dbReference type="InterPro" id="IPR044288">
    <property type="entry name" value="ZNF598/HEL2"/>
</dbReference>
<protein>
    <submittedName>
        <fullName evidence="8">Zinc finger protein 598</fullName>
    </submittedName>
</protein>
<feature type="compositionally biased region" description="Polar residues" evidence="5">
    <location>
        <begin position="598"/>
        <end position="612"/>
    </location>
</feature>
<dbReference type="PANTHER" id="PTHR22938:SF0">
    <property type="entry name" value="E3 UBIQUITIN-PROTEIN LIGASE ZNF598"/>
    <property type="match status" value="1"/>
</dbReference>
<reference evidence="9" key="1">
    <citation type="submission" date="2017-01" db="EMBL/GenBank/DDBJ databases">
        <title>Comparative genomics of anhydrobiosis in the tardigrade Hypsibius dujardini.</title>
        <authorList>
            <person name="Yoshida Y."/>
            <person name="Koutsovoulos G."/>
            <person name="Laetsch D."/>
            <person name="Stevens L."/>
            <person name="Kumar S."/>
            <person name="Horikawa D."/>
            <person name="Ishino K."/>
            <person name="Komine S."/>
            <person name="Tomita M."/>
            <person name="Blaxter M."/>
            <person name="Arakawa K."/>
        </authorList>
    </citation>
    <scope>NUCLEOTIDE SEQUENCE [LARGE SCALE GENOMIC DNA]</scope>
    <source>
        <strain evidence="9">Z151</strain>
    </source>
</reference>
<feature type="domain" description="RING-type" evidence="6">
    <location>
        <begin position="120"/>
        <end position="161"/>
    </location>
</feature>
<gene>
    <name evidence="8" type="ORF">BV898_08214</name>
</gene>
<dbReference type="PANTHER" id="PTHR22938">
    <property type="entry name" value="ZINC FINGER PROTEIN 598"/>
    <property type="match status" value="1"/>
</dbReference>
<feature type="region of interest" description="Disordered" evidence="5">
    <location>
        <begin position="84"/>
        <end position="115"/>
    </location>
</feature>
<proteinExistence type="predicted"/>
<evidence type="ECO:0000256" key="5">
    <source>
        <dbReference type="SAM" id="MobiDB-lite"/>
    </source>
</evidence>